<proteinExistence type="predicted"/>
<evidence type="ECO:0000256" key="1">
    <source>
        <dbReference type="ARBA" id="ARBA00023015"/>
    </source>
</evidence>
<dbReference type="SMART" id="SM00347">
    <property type="entry name" value="HTH_MARR"/>
    <property type="match status" value="1"/>
</dbReference>
<keyword evidence="2 5" id="KW-0238">DNA-binding</keyword>
<organism evidence="5 6">
    <name type="scientific">Fervidobacterium gondwanense DSM 13020</name>
    <dbReference type="NCBI Taxonomy" id="1121883"/>
    <lineage>
        <taxon>Bacteria</taxon>
        <taxon>Thermotogati</taxon>
        <taxon>Thermotogota</taxon>
        <taxon>Thermotogae</taxon>
        <taxon>Thermotogales</taxon>
        <taxon>Fervidobacteriaceae</taxon>
        <taxon>Fervidobacterium</taxon>
    </lineage>
</organism>
<keyword evidence="3" id="KW-0804">Transcription</keyword>
<dbReference type="PANTHER" id="PTHR42756:SF1">
    <property type="entry name" value="TRANSCRIPTIONAL REPRESSOR OF EMRAB OPERON"/>
    <property type="match status" value="1"/>
</dbReference>
<dbReference type="PRINTS" id="PR00598">
    <property type="entry name" value="HTHMARR"/>
</dbReference>
<reference evidence="6" key="1">
    <citation type="submission" date="2016-12" db="EMBL/GenBank/DDBJ databases">
        <authorList>
            <person name="Varghese N."/>
            <person name="Submissions S."/>
        </authorList>
    </citation>
    <scope>NUCLEOTIDE SEQUENCE [LARGE SCALE GENOMIC DNA]</scope>
    <source>
        <strain evidence="6">DSM 13020</strain>
    </source>
</reference>
<gene>
    <name evidence="5" type="ORF">SAMN02745226_02034</name>
</gene>
<protein>
    <submittedName>
        <fullName evidence="5">DNA-binding transcriptional regulator, MarR family</fullName>
    </submittedName>
</protein>
<evidence type="ECO:0000313" key="6">
    <source>
        <dbReference type="Proteomes" id="UP000184207"/>
    </source>
</evidence>
<evidence type="ECO:0000256" key="3">
    <source>
        <dbReference type="ARBA" id="ARBA00023163"/>
    </source>
</evidence>
<name>A0A1M7TIC0_FERGO</name>
<dbReference type="RefSeq" id="WP_072761127.1">
    <property type="nucleotide sequence ID" value="NZ_FRDJ01000021.1"/>
</dbReference>
<dbReference type="InterPro" id="IPR036390">
    <property type="entry name" value="WH_DNA-bd_sf"/>
</dbReference>
<dbReference type="PANTHER" id="PTHR42756">
    <property type="entry name" value="TRANSCRIPTIONAL REGULATOR, MARR"/>
    <property type="match status" value="1"/>
</dbReference>
<dbReference type="Gene3D" id="1.10.10.10">
    <property type="entry name" value="Winged helix-like DNA-binding domain superfamily/Winged helix DNA-binding domain"/>
    <property type="match status" value="1"/>
</dbReference>
<dbReference type="STRING" id="1121883.SAMN02745226_02034"/>
<dbReference type="GO" id="GO:0003700">
    <property type="term" value="F:DNA-binding transcription factor activity"/>
    <property type="evidence" value="ECO:0007669"/>
    <property type="project" value="InterPro"/>
</dbReference>
<evidence type="ECO:0000313" key="5">
    <source>
        <dbReference type="EMBL" id="SHN70504.1"/>
    </source>
</evidence>
<accession>A0A1M7TIC0</accession>
<dbReference type="GO" id="GO:0003677">
    <property type="term" value="F:DNA binding"/>
    <property type="evidence" value="ECO:0007669"/>
    <property type="project" value="UniProtKB-KW"/>
</dbReference>
<keyword evidence="6" id="KW-1185">Reference proteome</keyword>
<dbReference type="Pfam" id="PF01047">
    <property type="entry name" value="MarR"/>
    <property type="match status" value="1"/>
</dbReference>
<dbReference type="InterPro" id="IPR036388">
    <property type="entry name" value="WH-like_DNA-bd_sf"/>
</dbReference>
<sequence>MVNKSLNSSFDISAAEKSTIHEPEKLWNALCVEEVLSDILNIITNMVSLLPEFQEIEDMSTTELYVFLFTAISDNQKDVSNTNLSKKLHISKSAVSVATKLLIKKGIIQAVQDIEDRRHSYLTLTPRGKAIFNEFKRSFGNLLNEVVSSMNEGELKKLTESFKMLAEFSKKMEIRNH</sequence>
<evidence type="ECO:0000259" key="4">
    <source>
        <dbReference type="PROSITE" id="PS50995"/>
    </source>
</evidence>
<dbReference type="AlphaFoldDB" id="A0A1M7TIC0"/>
<dbReference type="Proteomes" id="UP000184207">
    <property type="component" value="Unassembled WGS sequence"/>
</dbReference>
<dbReference type="PROSITE" id="PS50995">
    <property type="entry name" value="HTH_MARR_2"/>
    <property type="match status" value="1"/>
</dbReference>
<dbReference type="InterPro" id="IPR000835">
    <property type="entry name" value="HTH_MarR-typ"/>
</dbReference>
<dbReference type="SUPFAM" id="SSF46785">
    <property type="entry name" value="Winged helix' DNA-binding domain"/>
    <property type="match status" value="1"/>
</dbReference>
<dbReference type="EMBL" id="FRDJ01000021">
    <property type="protein sequence ID" value="SHN70504.1"/>
    <property type="molecule type" value="Genomic_DNA"/>
</dbReference>
<evidence type="ECO:0000256" key="2">
    <source>
        <dbReference type="ARBA" id="ARBA00023125"/>
    </source>
</evidence>
<keyword evidence="1" id="KW-0805">Transcription regulation</keyword>
<feature type="domain" description="HTH marR-type" evidence="4">
    <location>
        <begin position="33"/>
        <end position="167"/>
    </location>
</feature>